<name>A0A447T505_CHRVL</name>
<proteinExistence type="predicted"/>
<organism evidence="2 3">
    <name type="scientific">Chromobacterium violaceum</name>
    <dbReference type="NCBI Taxonomy" id="536"/>
    <lineage>
        <taxon>Bacteria</taxon>
        <taxon>Pseudomonadati</taxon>
        <taxon>Pseudomonadota</taxon>
        <taxon>Betaproteobacteria</taxon>
        <taxon>Neisseriales</taxon>
        <taxon>Chromobacteriaceae</taxon>
        <taxon>Chromobacterium</taxon>
    </lineage>
</organism>
<sequence length="46" mass="4943">MAGLGKSRNPDGGEVNFRLTPYGNSDNRNFIQTWARMTISSGTAPG</sequence>
<evidence type="ECO:0000313" key="2">
    <source>
        <dbReference type="EMBL" id="VEB39961.1"/>
    </source>
</evidence>
<accession>A0A447T505</accession>
<dbReference type="EMBL" id="LR134182">
    <property type="protein sequence ID" value="VEB39961.1"/>
    <property type="molecule type" value="Genomic_DNA"/>
</dbReference>
<protein>
    <submittedName>
        <fullName evidence="2">Uncharacterized protein</fullName>
    </submittedName>
</protein>
<gene>
    <name evidence="2" type="ORF">NCTC9695_00346</name>
</gene>
<evidence type="ECO:0000256" key="1">
    <source>
        <dbReference type="SAM" id="MobiDB-lite"/>
    </source>
</evidence>
<dbReference type="AlphaFoldDB" id="A0A447T505"/>
<evidence type="ECO:0000313" key="3">
    <source>
        <dbReference type="Proteomes" id="UP000275777"/>
    </source>
</evidence>
<reference evidence="2 3" key="1">
    <citation type="submission" date="2018-12" db="EMBL/GenBank/DDBJ databases">
        <authorList>
            <consortium name="Pathogen Informatics"/>
        </authorList>
    </citation>
    <scope>NUCLEOTIDE SEQUENCE [LARGE SCALE GENOMIC DNA]</scope>
    <source>
        <strain evidence="2 3">NCTC9695</strain>
    </source>
</reference>
<feature type="region of interest" description="Disordered" evidence="1">
    <location>
        <begin position="1"/>
        <end position="22"/>
    </location>
</feature>
<dbReference type="Proteomes" id="UP000275777">
    <property type="component" value="Chromosome"/>
</dbReference>